<gene>
    <name evidence="1" type="ORF">AVDCRST_MAG56-2089</name>
</gene>
<dbReference type="Pfam" id="PF05742">
    <property type="entry name" value="TANGO2"/>
    <property type="match status" value="1"/>
</dbReference>
<accession>A0A6J4IKB4</accession>
<organism evidence="1">
    <name type="scientific">uncultured Cytophagales bacterium</name>
    <dbReference type="NCBI Taxonomy" id="158755"/>
    <lineage>
        <taxon>Bacteria</taxon>
        <taxon>Pseudomonadati</taxon>
        <taxon>Bacteroidota</taxon>
        <taxon>Sphingobacteriia</taxon>
        <taxon>Sphingobacteriales</taxon>
        <taxon>environmental samples</taxon>
    </lineage>
</organism>
<dbReference type="EMBL" id="CADCTQ010000186">
    <property type="protein sequence ID" value="CAA9253073.1"/>
    <property type="molecule type" value="Genomic_DNA"/>
</dbReference>
<dbReference type="InterPro" id="IPR008551">
    <property type="entry name" value="TANGO2"/>
</dbReference>
<evidence type="ECO:0000313" key="1">
    <source>
        <dbReference type="EMBL" id="CAA9253073.1"/>
    </source>
</evidence>
<protein>
    <recommendedName>
        <fullName evidence="2">COG3332</fullName>
    </recommendedName>
</protein>
<sequence length="239" mass="26679">MCTVTFLPLGSKGFILTSNRDESPARLPAGAPGCYRLHGQRLIFPRDPAGGGTWIATAGNGVSLCLLNGAFGAHQPRPPYRQSRGQVLLDFFAYDYAGEFATQYDFSGIEPFTLLVVRTEPARSLSEIRWDGHAVHLAAKDAGRPHIWSSATLYAPAVVRQREGWFADWLCDRDAFRVEDILHFHHFAGGGDAANGLRMHRQNGHRTVSITSIARQGRGEHLMVYEDLVQRREQTYRIM</sequence>
<evidence type="ECO:0008006" key="2">
    <source>
        <dbReference type="Google" id="ProtNLM"/>
    </source>
</evidence>
<reference evidence="1" key="1">
    <citation type="submission" date="2020-02" db="EMBL/GenBank/DDBJ databases">
        <authorList>
            <person name="Meier V. D."/>
        </authorList>
    </citation>
    <scope>NUCLEOTIDE SEQUENCE</scope>
    <source>
        <strain evidence="1">AVDCRST_MAG56</strain>
    </source>
</reference>
<name>A0A6J4IKB4_9SPHI</name>
<dbReference type="AlphaFoldDB" id="A0A6J4IKB4"/>
<proteinExistence type="predicted"/>